<evidence type="ECO:0000313" key="3">
    <source>
        <dbReference type="EMBL" id="KAF5777708.1"/>
    </source>
</evidence>
<evidence type="ECO:0000256" key="1">
    <source>
        <dbReference type="SAM" id="Coils"/>
    </source>
</evidence>
<keyword evidence="4" id="KW-1185">Reference proteome</keyword>
<dbReference type="PANTHER" id="PTHR31099">
    <property type="entry name" value="OS06G0165300 PROTEIN"/>
    <property type="match status" value="1"/>
</dbReference>
<dbReference type="PANTHER" id="PTHR31099:SF41">
    <property type="entry name" value="TRANSPOSASE (PUTATIVE), GYPSY TYPE-RELATED"/>
    <property type="match status" value="1"/>
</dbReference>
<feature type="region of interest" description="Disordered" evidence="2">
    <location>
        <begin position="458"/>
        <end position="523"/>
    </location>
</feature>
<proteinExistence type="predicted"/>
<feature type="coiled-coil region" evidence="1">
    <location>
        <begin position="249"/>
        <end position="276"/>
    </location>
</feature>
<evidence type="ECO:0008006" key="5">
    <source>
        <dbReference type="Google" id="ProtNLM"/>
    </source>
</evidence>
<dbReference type="Proteomes" id="UP000215914">
    <property type="component" value="Unassembled WGS sequence"/>
</dbReference>
<name>A0A9K3HG50_HELAN</name>
<feature type="compositionally biased region" description="Basic residues" evidence="2">
    <location>
        <begin position="494"/>
        <end position="503"/>
    </location>
</feature>
<accession>A0A9K3HG50</accession>
<dbReference type="Gramene" id="mRNA:HanXRQr2_Chr12g0538921">
    <property type="protein sequence ID" value="mRNA:HanXRQr2_Chr12g0538921"/>
    <property type="gene ID" value="HanXRQr2_Chr12g0538921"/>
</dbReference>
<keyword evidence="1" id="KW-0175">Coiled coil</keyword>
<evidence type="ECO:0000256" key="2">
    <source>
        <dbReference type="SAM" id="MobiDB-lite"/>
    </source>
</evidence>
<organism evidence="3 4">
    <name type="scientific">Helianthus annuus</name>
    <name type="common">Common sunflower</name>
    <dbReference type="NCBI Taxonomy" id="4232"/>
    <lineage>
        <taxon>Eukaryota</taxon>
        <taxon>Viridiplantae</taxon>
        <taxon>Streptophyta</taxon>
        <taxon>Embryophyta</taxon>
        <taxon>Tracheophyta</taxon>
        <taxon>Spermatophyta</taxon>
        <taxon>Magnoliopsida</taxon>
        <taxon>eudicotyledons</taxon>
        <taxon>Gunneridae</taxon>
        <taxon>Pentapetalae</taxon>
        <taxon>asterids</taxon>
        <taxon>campanulids</taxon>
        <taxon>Asterales</taxon>
        <taxon>Asteraceae</taxon>
        <taxon>Asteroideae</taxon>
        <taxon>Heliantheae alliance</taxon>
        <taxon>Heliantheae</taxon>
        <taxon>Helianthus</taxon>
    </lineage>
</organism>
<dbReference type="EMBL" id="MNCJ02000327">
    <property type="protein sequence ID" value="KAF5777708.1"/>
    <property type="molecule type" value="Genomic_DNA"/>
</dbReference>
<gene>
    <name evidence="3" type="ORF">HanXRQr2_Chr12g0538921</name>
</gene>
<protein>
    <recommendedName>
        <fullName evidence="5">Transposase (Putative), gypsy type</fullName>
    </recommendedName>
</protein>
<reference evidence="3" key="1">
    <citation type="journal article" date="2017" name="Nature">
        <title>The sunflower genome provides insights into oil metabolism, flowering and Asterid evolution.</title>
        <authorList>
            <person name="Badouin H."/>
            <person name="Gouzy J."/>
            <person name="Grassa C.J."/>
            <person name="Murat F."/>
            <person name="Staton S.E."/>
            <person name="Cottret L."/>
            <person name="Lelandais-Briere C."/>
            <person name="Owens G.L."/>
            <person name="Carrere S."/>
            <person name="Mayjonade B."/>
            <person name="Legrand L."/>
            <person name="Gill N."/>
            <person name="Kane N.C."/>
            <person name="Bowers J.E."/>
            <person name="Hubner S."/>
            <person name="Bellec A."/>
            <person name="Berard A."/>
            <person name="Berges H."/>
            <person name="Blanchet N."/>
            <person name="Boniface M.C."/>
            <person name="Brunel D."/>
            <person name="Catrice O."/>
            <person name="Chaidir N."/>
            <person name="Claudel C."/>
            <person name="Donnadieu C."/>
            <person name="Faraut T."/>
            <person name="Fievet G."/>
            <person name="Helmstetter N."/>
            <person name="King M."/>
            <person name="Knapp S.J."/>
            <person name="Lai Z."/>
            <person name="Le Paslier M.C."/>
            <person name="Lippi Y."/>
            <person name="Lorenzon L."/>
            <person name="Mandel J.R."/>
            <person name="Marage G."/>
            <person name="Marchand G."/>
            <person name="Marquand E."/>
            <person name="Bret-Mestries E."/>
            <person name="Morien E."/>
            <person name="Nambeesan S."/>
            <person name="Nguyen T."/>
            <person name="Pegot-Espagnet P."/>
            <person name="Pouilly N."/>
            <person name="Raftis F."/>
            <person name="Sallet E."/>
            <person name="Schiex T."/>
            <person name="Thomas J."/>
            <person name="Vandecasteele C."/>
            <person name="Vares D."/>
            <person name="Vear F."/>
            <person name="Vautrin S."/>
            <person name="Crespi M."/>
            <person name="Mangin B."/>
            <person name="Burke J.M."/>
            <person name="Salse J."/>
            <person name="Munos S."/>
            <person name="Vincourt P."/>
            <person name="Rieseberg L.H."/>
            <person name="Langlade N.B."/>
        </authorList>
    </citation>
    <scope>NUCLEOTIDE SEQUENCE</scope>
    <source>
        <tissue evidence="3">Leaves</tissue>
    </source>
</reference>
<sequence>MVTTLGGWKDQFFFWVSESIVPFKMVWRHPDAFFNEPEPSESDLDECFLKAIRECPSRGQPFPEPLLVLLGIRKVWDKPNRDPVLMRSGQEGEDAVARGSEHKYEDVGYVSVPNVKGFTKTVVPKALARRSSRRPDAEKEKNLVILGKKKALGKKVAATPVQGSSSKDVKGLSEDEVYVPNWSVKIEDSFKDASVCADMLANFAPPGVRGAISEMEGDTMLSRLMLSFCNLSALVAEGVTRFRKGMQEYEEFSKKKEKLKASMAAMKKENDGFSKKDEAWVKKVSELTRMHEVEINDLKKSFEADKLKADRETLDVQKKAFAEEKEGLKVSVVQATGDNQWLIEQGFQEVVTYLLHSKDFKSALGDVYTKLLNYGKHLGLVVGFKLHESGQAIEQSPLFRPEGSGIFNEFVQQMERLTYPYVSEVSSCFGKPLSVLQELKPAGLNEMVCAEVLGSMSKKRSRSGDGEETFSENSDVSKEVSLEGSTVGGDGGPKAKKTKKAKKGKGDGSGASKPSAGVLTIYS</sequence>
<evidence type="ECO:0000313" key="4">
    <source>
        <dbReference type="Proteomes" id="UP000215914"/>
    </source>
</evidence>
<dbReference type="AlphaFoldDB" id="A0A9K3HG50"/>
<reference evidence="3" key="2">
    <citation type="submission" date="2020-06" db="EMBL/GenBank/DDBJ databases">
        <title>Helianthus annuus Genome sequencing and assembly Release 2.</title>
        <authorList>
            <person name="Gouzy J."/>
            <person name="Langlade N."/>
            <person name="Munos S."/>
        </authorList>
    </citation>
    <scope>NUCLEOTIDE SEQUENCE</scope>
    <source>
        <tissue evidence="3">Leaves</tissue>
    </source>
</reference>
<comment type="caution">
    <text evidence="3">The sequence shown here is derived from an EMBL/GenBank/DDBJ whole genome shotgun (WGS) entry which is preliminary data.</text>
</comment>